<reference evidence="3" key="1">
    <citation type="journal article" date="2019" name="Int. J. Syst. Evol. Microbiol.">
        <title>The Global Catalogue of Microorganisms (GCM) 10K type strain sequencing project: providing services to taxonomists for standard genome sequencing and annotation.</title>
        <authorList>
            <consortium name="The Broad Institute Genomics Platform"/>
            <consortium name="The Broad Institute Genome Sequencing Center for Infectious Disease"/>
            <person name="Wu L."/>
            <person name="Ma J."/>
        </authorList>
    </citation>
    <scope>NUCLEOTIDE SEQUENCE [LARGE SCALE GENOMIC DNA]</scope>
    <source>
        <strain evidence="3">CCUG 58938</strain>
    </source>
</reference>
<gene>
    <name evidence="2" type="ORF">ACFQ21_23770</name>
</gene>
<evidence type="ECO:0000313" key="2">
    <source>
        <dbReference type="EMBL" id="MFD1002365.1"/>
    </source>
</evidence>
<proteinExistence type="predicted"/>
<accession>A0ABW3K8G4</accession>
<keyword evidence="1" id="KW-1133">Transmembrane helix</keyword>
<keyword evidence="1" id="KW-0472">Membrane</keyword>
<dbReference type="Proteomes" id="UP001597112">
    <property type="component" value="Unassembled WGS sequence"/>
</dbReference>
<feature type="transmembrane region" description="Helical" evidence="1">
    <location>
        <begin position="66"/>
        <end position="89"/>
    </location>
</feature>
<comment type="caution">
    <text evidence="2">The sequence shown here is derived from an EMBL/GenBank/DDBJ whole genome shotgun (WGS) entry which is preliminary data.</text>
</comment>
<organism evidence="2 3">
    <name type="scientific">Ohtaekwangia kribbensis</name>
    <dbReference type="NCBI Taxonomy" id="688913"/>
    <lineage>
        <taxon>Bacteria</taxon>
        <taxon>Pseudomonadati</taxon>
        <taxon>Bacteroidota</taxon>
        <taxon>Cytophagia</taxon>
        <taxon>Cytophagales</taxon>
        <taxon>Fulvivirgaceae</taxon>
        <taxon>Ohtaekwangia</taxon>
    </lineage>
</organism>
<name>A0ABW3K8G4_9BACT</name>
<dbReference type="EMBL" id="JBHTKA010000008">
    <property type="protein sequence ID" value="MFD1002365.1"/>
    <property type="molecule type" value="Genomic_DNA"/>
</dbReference>
<protein>
    <recommendedName>
        <fullName evidence="4">DUF2157 domain-containing protein</fullName>
    </recommendedName>
</protein>
<keyword evidence="1" id="KW-0812">Transmembrane</keyword>
<feature type="transmembrane region" description="Helical" evidence="1">
    <location>
        <begin position="101"/>
        <end position="119"/>
    </location>
</feature>
<evidence type="ECO:0008006" key="4">
    <source>
        <dbReference type="Google" id="ProtNLM"/>
    </source>
</evidence>
<keyword evidence="3" id="KW-1185">Reference proteome</keyword>
<dbReference type="RefSeq" id="WP_377583397.1">
    <property type="nucleotide sequence ID" value="NZ_JBHTKA010000008.1"/>
</dbReference>
<evidence type="ECO:0000256" key="1">
    <source>
        <dbReference type="SAM" id="Phobius"/>
    </source>
</evidence>
<evidence type="ECO:0000313" key="3">
    <source>
        <dbReference type="Proteomes" id="UP001597112"/>
    </source>
</evidence>
<sequence length="131" mass="14575">MSEADKKLQEKIEAGFSGLGSDDEKVYQQIFSALEKEPAFALPASFAEGVVHKIQREQARAAKREYFWLCAGIVLLIIVMIVAIAFTGFKISAGFLSGISAYKGLFVFGAIFILVLHWLDRKFVRVKSDIL</sequence>